<accession>A0A2R4MBD6</accession>
<dbReference type="SMART" id="SM00903">
    <property type="entry name" value="Flavin_Reduct"/>
    <property type="match status" value="1"/>
</dbReference>
<dbReference type="STRING" id="1122213.GCA_000423365_02152"/>
<reference evidence="2 3" key="1">
    <citation type="submission" date="2017-05" db="EMBL/GenBank/DDBJ databases">
        <title>Genome Analysis of Maritalea myrionectae HL2708#5.</title>
        <authorList>
            <consortium name="Cotde Inc.-PKNU"/>
            <person name="Jang D."/>
            <person name="Oh H.-M."/>
        </authorList>
    </citation>
    <scope>NUCLEOTIDE SEQUENCE [LARGE SCALE GENOMIC DNA]</scope>
    <source>
        <strain evidence="2 3">HL2708#5</strain>
    </source>
</reference>
<dbReference type="InterPro" id="IPR012349">
    <property type="entry name" value="Split_barrel_FMN-bd"/>
</dbReference>
<evidence type="ECO:0000313" key="2">
    <source>
        <dbReference type="EMBL" id="AVX03179.1"/>
    </source>
</evidence>
<dbReference type="RefSeq" id="WP_117394917.1">
    <property type="nucleotide sequence ID" value="NZ_CP021330.1"/>
</dbReference>
<name>A0A2R4MBD6_9HYPH</name>
<protein>
    <recommendedName>
        <fullName evidence="1">Flavin reductase like domain-containing protein</fullName>
    </recommendedName>
</protein>
<dbReference type="Gene3D" id="2.30.110.10">
    <property type="entry name" value="Electron Transport, Fmn-binding Protein, Chain A"/>
    <property type="match status" value="1"/>
</dbReference>
<feature type="domain" description="Flavin reductase like" evidence="1">
    <location>
        <begin position="22"/>
        <end position="174"/>
    </location>
</feature>
<sequence length="202" mass="21905">MSFHSYNPADGHGLKHNPFKALISPRPIGWISSRSADGISNLAPYSFFNALSENPPLLGFSSSGRKDSLRNIEATGAFVHNVAGLELVEQMNATSAPYAEEMSEIETLGLETLPGEMVDVPRLAGAPASFECKLVEIKQLEDHKGTKINNYFIIGEVVRVHIQSDLITDGMIDEAAVAAVGRLGYFNYAAVKDIFALARPKI</sequence>
<keyword evidence="3" id="KW-1185">Reference proteome</keyword>
<dbReference type="EMBL" id="CP021330">
    <property type="protein sequence ID" value="AVX03179.1"/>
    <property type="molecule type" value="Genomic_DNA"/>
</dbReference>
<dbReference type="PANTHER" id="PTHR43812">
    <property type="entry name" value="BLR2425 PROTEIN"/>
    <property type="match status" value="1"/>
</dbReference>
<dbReference type="GO" id="GO:0010181">
    <property type="term" value="F:FMN binding"/>
    <property type="evidence" value="ECO:0007669"/>
    <property type="project" value="InterPro"/>
</dbReference>
<dbReference type="Proteomes" id="UP000258927">
    <property type="component" value="Chromosome"/>
</dbReference>
<proteinExistence type="predicted"/>
<evidence type="ECO:0000259" key="1">
    <source>
        <dbReference type="SMART" id="SM00903"/>
    </source>
</evidence>
<gene>
    <name evidence="2" type="ORF">MXMO3_00645</name>
</gene>
<dbReference type="GO" id="GO:0016646">
    <property type="term" value="F:oxidoreductase activity, acting on the CH-NH group of donors, NAD or NADP as acceptor"/>
    <property type="evidence" value="ECO:0007669"/>
    <property type="project" value="UniProtKB-ARBA"/>
</dbReference>
<evidence type="ECO:0000313" key="3">
    <source>
        <dbReference type="Proteomes" id="UP000258927"/>
    </source>
</evidence>
<dbReference type="SUPFAM" id="SSF50475">
    <property type="entry name" value="FMN-binding split barrel"/>
    <property type="match status" value="1"/>
</dbReference>
<dbReference type="Pfam" id="PF01613">
    <property type="entry name" value="Flavin_Reduct"/>
    <property type="match status" value="1"/>
</dbReference>
<organism evidence="2 3">
    <name type="scientific">Maritalea myrionectae</name>
    <dbReference type="NCBI Taxonomy" id="454601"/>
    <lineage>
        <taxon>Bacteria</taxon>
        <taxon>Pseudomonadati</taxon>
        <taxon>Pseudomonadota</taxon>
        <taxon>Alphaproteobacteria</taxon>
        <taxon>Hyphomicrobiales</taxon>
        <taxon>Devosiaceae</taxon>
        <taxon>Maritalea</taxon>
    </lineage>
</organism>
<dbReference type="PANTHER" id="PTHR43812:SF2">
    <property type="entry name" value="FLAVIN REDUCTASE LIKE DOMAIN-CONTAINING PROTEIN"/>
    <property type="match status" value="1"/>
</dbReference>
<dbReference type="KEGG" id="mmyr:MXMO3_00645"/>
<dbReference type="InterPro" id="IPR002563">
    <property type="entry name" value="Flavin_Rdtase-like_dom"/>
</dbReference>
<dbReference type="AlphaFoldDB" id="A0A2R4MBD6"/>